<keyword evidence="3" id="KW-1185">Reference proteome</keyword>
<reference evidence="2 3" key="1">
    <citation type="journal article" date="2019" name="Int. J. Syst. Evol. Microbiol.">
        <title>The Global Catalogue of Microorganisms (GCM) 10K type strain sequencing project: providing services to taxonomists for standard genome sequencing and annotation.</title>
        <authorList>
            <consortium name="The Broad Institute Genomics Platform"/>
            <consortium name="The Broad Institute Genome Sequencing Center for Infectious Disease"/>
            <person name="Wu L."/>
            <person name="Ma J."/>
        </authorList>
    </citation>
    <scope>NUCLEOTIDE SEQUENCE [LARGE SCALE GENOMIC DNA]</scope>
    <source>
        <strain evidence="2 3">JCM 14193</strain>
    </source>
</reference>
<organism evidence="2 3">
    <name type="scientific">Alkalibacillus silvisoli</name>
    <dbReference type="NCBI Taxonomy" id="392823"/>
    <lineage>
        <taxon>Bacteria</taxon>
        <taxon>Bacillati</taxon>
        <taxon>Bacillota</taxon>
        <taxon>Bacilli</taxon>
        <taxon>Bacillales</taxon>
        <taxon>Bacillaceae</taxon>
        <taxon>Alkalibacillus</taxon>
    </lineage>
</organism>
<accession>A0ABN1AAT8</accession>
<evidence type="ECO:0000313" key="3">
    <source>
        <dbReference type="Proteomes" id="UP001500740"/>
    </source>
</evidence>
<dbReference type="Proteomes" id="UP001500740">
    <property type="component" value="Unassembled WGS sequence"/>
</dbReference>
<feature type="compositionally biased region" description="Acidic residues" evidence="1">
    <location>
        <begin position="218"/>
        <end position="248"/>
    </location>
</feature>
<proteinExistence type="predicted"/>
<name>A0ABN1AAT8_9BACI</name>
<protein>
    <submittedName>
        <fullName evidence="2">Uncharacterized protein</fullName>
    </submittedName>
</protein>
<sequence>MPITLLAFQNETYNFVESYEYFEAGELWSTDAIRVEVVESVYSYEAELYSSGELVESMNADVQQNYWGINCNGYWYIDWYDESGNYLGSDEIEVYEIQDQASACENSHQQGDGGMDSGGDICTCFFESPHWQDYVGQIDDIIGTIPEPPNWNRVADTFYDRVVPQLVSDFEQMLGTAPSAPTLPTVEEPNPIEQPEQPTSNLDDRNISDSEPTFESPSEMEDASFDEDDLMNEAEEIEFREDESEGFEISDPVDSLPELPDDDLPIPGETDPGDYGDHQPEQEEVEFPESPSNDDAGDPIPDEPPAPDEGEEEAPTPGDEPSDAPVPGGSDDDLEGSEYYMDQPKGE</sequence>
<gene>
    <name evidence="2" type="ORF">GCM10008935_29780</name>
</gene>
<comment type="caution">
    <text evidence="2">The sequence shown here is derived from an EMBL/GenBank/DDBJ whole genome shotgun (WGS) entry which is preliminary data.</text>
</comment>
<evidence type="ECO:0000256" key="1">
    <source>
        <dbReference type="SAM" id="MobiDB-lite"/>
    </source>
</evidence>
<evidence type="ECO:0000313" key="2">
    <source>
        <dbReference type="EMBL" id="GAA0471869.1"/>
    </source>
</evidence>
<feature type="compositionally biased region" description="Low complexity" evidence="1">
    <location>
        <begin position="187"/>
        <end position="198"/>
    </location>
</feature>
<feature type="compositionally biased region" description="Acidic residues" evidence="1">
    <location>
        <begin position="295"/>
        <end position="314"/>
    </location>
</feature>
<feature type="region of interest" description="Disordered" evidence="1">
    <location>
        <begin position="175"/>
        <end position="347"/>
    </location>
</feature>
<dbReference type="EMBL" id="BAAACZ010000030">
    <property type="protein sequence ID" value="GAA0471869.1"/>
    <property type="molecule type" value="Genomic_DNA"/>
</dbReference>